<dbReference type="EMBL" id="JACHKT010000034">
    <property type="protein sequence ID" value="MBB6005042.1"/>
    <property type="molecule type" value="Genomic_DNA"/>
</dbReference>
<comment type="caution">
    <text evidence="1">The sequence shown here is derived from an EMBL/GenBank/DDBJ whole genome shotgun (WGS) entry which is preliminary data.</text>
</comment>
<proteinExistence type="predicted"/>
<dbReference type="AlphaFoldDB" id="A0A841EMX3"/>
<protein>
    <submittedName>
        <fullName evidence="1">Uncharacterized protein</fullName>
    </submittedName>
</protein>
<evidence type="ECO:0000313" key="2">
    <source>
        <dbReference type="Proteomes" id="UP000524404"/>
    </source>
</evidence>
<dbReference type="Proteomes" id="UP000524404">
    <property type="component" value="Unassembled WGS sequence"/>
</dbReference>
<reference evidence="1 2" key="1">
    <citation type="submission" date="2020-08" db="EMBL/GenBank/DDBJ databases">
        <title>Functional genomics of gut bacteria from endangered species of beetles.</title>
        <authorList>
            <person name="Carlos-Shanley C."/>
        </authorList>
    </citation>
    <scope>NUCLEOTIDE SEQUENCE [LARGE SCALE GENOMIC DNA]</scope>
    <source>
        <strain evidence="1 2">S00070</strain>
    </source>
</reference>
<keyword evidence="2" id="KW-1185">Reference proteome</keyword>
<accession>A0A841EMX3</accession>
<dbReference type="RefSeq" id="WP_184136500.1">
    <property type="nucleotide sequence ID" value="NZ_JACHKT010000034.1"/>
</dbReference>
<sequence length="104" mass="12105">MKNIFWTAYTNEERHLAIRTIQQIVDKYGDIVDFKQFSDIALTMLIEIQECKINELYQTLSKCIGMESFDLLESKRDIERKLYLNINFSKATGNLKVEIPAVPG</sequence>
<organism evidence="1 2">
    <name type="scientific">Arcicella rosea</name>
    <dbReference type="NCBI Taxonomy" id="502909"/>
    <lineage>
        <taxon>Bacteria</taxon>
        <taxon>Pseudomonadati</taxon>
        <taxon>Bacteroidota</taxon>
        <taxon>Cytophagia</taxon>
        <taxon>Cytophagales</taxon>
        <taxon>Flectobacillaceae</taxon>
        <taxon>Arcicella</taxon>
    </lineage>
</organism>
<name>A0A841EMX3_9BACT</name>
<evidence type="ECO:0000313" key="1">
    <source>
        <dbReference type="EMBL" id="MBB6005042.1"/>
    </source>
</evidence>
<gene>
    <name evidence="1" type="ORF">HNP25_003713</name>
</gene>